<accession>A0ABQ8WAH7</accession>
<evidence type="ECO:0000313" key="2">
    <source>
        <dbReference type="Proteomes" id="UP001220256"/>
    </source>
</evidence>
<dbReference type="Proteomes" id="UP001220256">
    <property type="component" value="Unassembled WGS sequence"/>
</dbReference>
<protein>
    <submittedName>
        <fullName evidence="1">L-lysine 2-3-aminomutase</fullName>
    </submittedName>
</protein>
<proteinExistence type="predicted"/>
<keyword evidence="2" id="KW-1185">Reference proteome</keyword>
<name>A0ABQ8WAH7_PENCH</name>
<reference evidence="1 2" key="1">
    <citation type="journal article" date="2023" name="IMA Fungus">
        <title>Comparative genomic study of the Penicillium genus elucidates a diverse pangenome and 15 lateral gene transfer events.</title>
        <authorList>
            <person name="Petersen C."/>
            <person name="Sorensen T."/>
            <person name="Nielsen M.R."/>
            <person name="Sondergaard T.E."/>
            <person name="Sorensen J.L."/>
            <person name="Fitzpatrick D.A."/>
            <person name="Frisvad J.C."/>
            <person name="Nielsen K.L."/>
        </authorList>
    </citation>
    <scope>NUCLEOTIDE SEQUENCE [LARGE SCALE GENOMIC DNA]</scope>
    <source>
        <strain evidence="1 2">IBT 3361</strain>
    </source>
</reference>
<evidence type="ECO:0000313" key="1">
    <source>
        <dbReference type="EMBL" id="KAJ5261820.1"/>
    </source>
</evidence>
<sequence>MEELVLLVRALVFTARAEYSPSLLTRATPTRELIEQKPHAGELVVGWVTTSESSLLYVRVHPIFFFVRKLPLAALIFTPFSPSPEYPAYP</sequence>
<comment type="caution">
    <text evidence="1">The sequence shown here is derived from an EMBL/GenBank/DDBJ whole genome shotgun (WGS) entry which is preliminary data.</text>
</comment>
<dbReference type="EMBL" id="JAPVEB010000006">
    <property type="protein sequence ID" value="KAJ5261820.1"/>
    <property type="molecule type" value="Genomic_DNA"/>
</dbReference>
<organism evidence="1 2">
    <name type="scientific">Penicillium chrysogenum</name>
    <name type="common">Penicillium notatum</name>
    <dbReference type="NCBI Taxonomy" id="5076"/>
    <lineage>
        <taxon>Eukaryota</taxon>
        <taxon>Fungi</taxon>
        <taxon>Dikarya</taxon>
        <taxon>Ascomycota</taxon>
        <taxon>Pezizomycotina</taxon>
        <taxon>Eurotiomycetes</taxon>
        <taxon>Eurotiomycetidae</taxon>
        <taxon>Eurotiales</taxon>
        <taxon>Aspergillaceae</taxon>
        <taxon>Penicillium</taxon>
        <taxon>Penicillium chrysogenum species complex</taxon>
    </lineage>
</organism>
<gene>
    <name evidence="1" type="ORF">N7505_008687</name>
</gene>